<dbReference type="Proteomes" id="UP000235116">
    <property type="component" value="Chromosome"/>
</dbReference>
<keyword evidence="3" id="KW-1185">Reference proteome</keyword>
<dbReference type="SUPFAM" id="SSF109604">
    <property type="entry name" value="HD-domain/PDEase-like"/>
    <property type="match status" value="1"/>
</dbReference>
<dbReference type="Gene3D" id="1.10.3210.10">
    <property type="entry name" value="Hypothetical protein af1432"/>
    <property type="match status" value="1"/>
</dbReference>
<dbReference type="PANTHER" id="PTHR43155">
    <property type="entry name" value="CYCLIC DI-GMP PHOSPHODIESTERASE PA4108-RELATED"/>
    <property type="match status" value="1"/>
</dbReference>
<feature type="domain" description="HD-GYP" evidence="1">
    <location>
        <begin position="48"/>
        <end position="244"/>
    </location>
</feature>
<proteinExistence type="predicted"/>
<dbReference type="EMBL" id="CP022684">
    <property type="protein sequence ID" value="AUM14597.1"/>
    <property type="molecule type" value="Genomic_DNA"/>
</dbReference>
<dbReference type="AlphaFoldDB" id="A0A2K9LQR9"/>
<name>A0A2K9LQR9_9GAMM</name>
<dbReference type="PROSITE" id="PS51832">
    <property type="entry name" value="HD_GYP"/>
    <property type="match status" value="1"/>
</dbReference>
<evidence type="ECO:0000313" key="3">
    <source>
        <dbReference type="Proteomes" id="UP000235116"/>
    </source>
</evidence>
<sequence length="307" mass="34242">MSQPLKKTTDPFTQLDKLVPVLSDLYTAIKSKHEKAASMMDTLIHTITSITDVNPDAALAAIHLSKQTSPLKQPIYCAVIAHLFSAQQQLDENRRRALIQAVLFCNITFYEFQVLLNRMDGKLTESQRAKLEKHPLQSAQIMEAAGFMDPHMIKAIRQHHERPDGSGYPNRLPSKDISDLALVVSMCEVYTARIDNRAHRKPVLAREALAHFQNDEDPRIKGLLLNFAKSIGIYPPGTWVKLASGETAIVVQRQKNSPIPIVRALFDANSIPYMGPVVRDAKNPDFKVIGATYPPARPSVDLSALFD</sequence>
<dbReference type="KEGG" id="kak:Kalk_20145"/>
<evidence type="ECO:0000259" key="1">
    <source>
        <dbReference type="PROSITE" id="PS51832"/>
    </source>
</evidence>
<dbReference type="GO" id="GO:0008081">
    <property type="term" value="F:phosphoric diester hydrolase activity"/>
    <property type="evidence" value="ECO:0007669"/>
    <property type="project" value="UniProtKB-ARBA"/>
</dbReference>
<accession>A0A2K9LQR9</accession>
<dbReference type="InterPro" id="IPR003607">
    <property type="entry name" value="HD/PDEase_dom"/>
</dbReference>
<dbReference type="PANTHER" id="PTHR43155:SF2">
    <property type="entry name" value="CYCLIC DI-GMP PHOSPHODIESTERASE PA4108"/>
    <property type="match status" value="1"/>
</dbReference>
<organism evidence="2 3">
    <name type="scientific">Ketobacter alkanivorans</name>
    <dbReference type="NCBI Taxonomy" id="1917421"/>
    <lineage>
        <taxon>Bacteria</taxon>
        <taxon>Pseudomonadati</taxon>
        <taxon>Pseudomonadota</taxon>
        <taxon>Gammaproteobacteria</taxon>
        <taxon>Pseudomonadales</taxon>
        <taxon>Ketobacteraceae</taxon>
        <taxon>Ketobacter</taxon>
    </lineage>
</organism>
<gene>
    <name evidence="2" type="ORF">Kalk_20145</name>
</gene>
<dbReference type="OrthoDB" id="9764808at2"/>
<dbReference type="Pfam" id="PF13487">
    <property type="entry name" value="HD_5"/>
    <property type="match status" value="1"/>
</dbReference>
<reference evidence="3" key="1">
    <citation type="submission" date="2017-08" db="EMBL/GenBank/DDBJ databases">
        <title>Direct submision.</title>
        <authorList>
            <person name="Kim S.-J."/>
            <person name="Rhee S.-K."/>
        </authorList>
    </citation>
    <scope>NUCLEOTIDE SEQUENCE [LARGE SCALE GENOMIC DNA]</scope>
    <source>
        <strain evidence="3">GI5</strain>
    </source>
</reference>
<protein>
    <recommendedName>
        <fullName evidence="1">HD-GYP domain-containing protein</fullName>
    </recommendedName>
</protein>
<dbReference type="InterPro" id="IPR037522">
    <property type="entry name" value="HD_GYP_dom"/>
</dbReference>
<evidence type="ECO:0000313" key="2">
    <source>
        <dbReference type="EMBL" id="AUM14597.1"/>
    </source>
</evidence>
<dbReference type="RefSeq" id="WP_101895970.1">
    <property type="nucleotide sequence ID" value="NZ_CP022684.1"/>
</dbReference>
<dbReference type="CDD" id="cd00077">
    <property type="entry name" value="HDc"/>
    <property type="match status" value="1"/>
</dbReference>